<accession>A0ACA9QHZ9</accession>
<dbReference type="EMBL" id="CAJVPT010054560">
    <property type="protein sequence ID" value="CAG8753579.1"/>
    <property type="molecule type" value="Genomic_DNA"/>
</dbReference>
<dbReference type="Proteomes" id="UP000789525">
    <property type="component" value="Unassembled WGS sequence"/>
</dbReference>
<evidence type="ECO:0000313" key="1">
    <source>
        <dbReference type="EMBL" id="CAG8753579.1"/>
    </source>
</evidence>
<protein>
    <submittedName>
        <fullName evidence="1">12991_t:CDS:1</fullName>
    </submittedName>
</protein>
<feature type="non-terminal residue" evidence="1">
    <location>
        <position position="1"/>
    </location>
</feature>
<keyword evidence="2" id="KW-1185">Reference proteome</keyword>
<organism evidence="1 2">
    <name type="scientific">Acaulospora colombiana</name>
    <dbReference type="NCBI Taxonomy" id="27376"/>
    <lineage>
        <taxon>Eukaryota</taxon>
        <taxon>Fungi</taxon>
        <taxon>Fungi incertae sedis</taxon>
        <taxon>Mucoromycota</taxon>
        <taxon>Glomeromycotina</taxon>
        <taxon>Glomeromycetes</taxon>
        <taxon>Diversisporales</taxon>
        <taxon>Acaulosporaceae</taxon>
        <taxon>Acaulospora</taxon>
    </lineage>
</organism>
<comment type="caution">
    <text evidence="1">The sequence shown here is derived from an EMBL/GenBank/DDBJ whole genome shotgun (WGS) entry which is preliminary data.</text>
</comment>
<feature type="non-terminal residue" evidence="1">
    <location>
        <position position="188"/>
    </location>
</feature>
<reference evidence="1" key="1">
    <citation type="submission" date="2021-06" db="EMBL/GenBank/DDBJ databases">
        <authorList>
            <person name="Kallberg Y."/>
            <person name="Tangrot J."/>
            <person name="Rosling A."/>
        </authorList>
    </citation>
    <scope>NUCLEOTIDE SEQUENCE</scope>
    <source>
        <strain evidence="1">CL356</strain>
    </source>
</reference>
<gene>
    <name evidence="1" type="ORF">ACOLOM_LOCUS12828</name>
</gene>
<sequence>PSAHVNSFSNKKLTLLLLLLSIFDDAVVGNGRLSTDLARICGGIAEPQQGTKEKVGSQKRMERKVTTAAVPTIAAAVAPLESLLSLSEGAPLYTTHNVSRAMDDKVKRLTNGHGQDGGGGKEKDGRGPQTCTSRVFTDEDNVFGEERLLTDDETGKDGGKTFTAVPSPVDGVLATDGDTDTSKGRYDR</sequence>
<evidence type="ECO:0000313" key="2">
    <source>
        <dbReference type="Proteomes" id="UP000789525"/>
    </source>
</evidence>
<proteinExistence type="predicted"/>
<name>A0ACA9QHZ9_9GLOM</name>